<keyword evidence="2" id="KW-1185">Reference proteome</keyword>
<organism evidence="1 2">
    <name type="scientific">Mycobacterium szulgai</name>
    <dbReference type="NCBI Taxonomy" id="1787"/>
    <lineage>
        <taxon>Bacteria</taxon>
        <taxon>Bacillati</taxon>
        <taxon>Actinomycetota</taxon>
        <taxon>Actinomycetes</taxon>
        <taxon>Mycobacteriales</taxon>
        <taxon>Mycobacteriaceae</taxon>
        <taxon>Mycobacterium</taxon>
    </lineage>
</organism>
<protein>
    <recommendedName>
        <fullName evidence="3">Integrase catalytic domain-containing protein</fullName>
    </recommendedName>
</protein>
<dbReference type="Proteomes" id="UP000193317">
    <property type="component" value="Unassembled WGS sequence"/>
</dbReference>
<dbReference type="AlphaFoldDB" id="A0A1X2FC66"/>
<accession>A0A1X2FC66</accession>
<name>A0A1X2FC66_MYCSZ</name>
<sequence length="87" mass="9328">MGVRLAAGTHVEILNWLDDHARCALSVTAHRRVTGPIVASTFRKTCATQGIPASTLTDIQSGWAVLSCSCRPAGKYWRQPAPLVIVA</sequence>
<dbReference type="EMBL" id="LQPW01000015">
    <property type="protein sequence ID" value="ORX16026.1"/>
    <property type="molecule type" value="Genomic_DNA"/>
</dbReference>
<gene>
    <name evidence="1" type="ORF">AWC27_18680</name>
</gene>
<reference evidence="1 2" key="1">
    <citation type="submission" date="2016-01" db="EMBL/GenBank/DDBJ databases">
        <title>The new phylogeny of the genus Mycobacterium.</title>
        <authorList>
            <person name="Tarcisio F."/>
            <person name="Conor M."/>
            <person name="Antonella G."/>
            <person name="Elisabetta G."/>
            <person name="Giulia F.S."/>
            <person name="Sara T."/>
            <person name="Anna F."/>
            <person name="Clotilde B."/>
            <person name="Roberto B."/>
            <person name="Veronica D.S."/>
            <person name="Fabio R."/>
            <person name="Monica P."/>
            <person name="Olivier J."/>
            <person name="Enrico T."/>
            <person name="Nicola S."/>
        </authorList>
    </citation>
    <scope>NUCLEOTIDE SEQUENCE [LARGE SCALE GENOMIC DNA]</scope>
    <source>
        <strain evidence="1 2">DSM 44166</strain>
    </source>
</reference>
<evidence type="ECO:0000313" key="1">
    <source>
        <dbReference type="EMBL" id="ORX16026.1"/>
    </source>
</evidence>
<comment type="caution">
    <text evidence="1">The sequence shown here is derived from an EMBL/GenBank/DDBJ whole genome shotgun (WGS) entry which is preliminary data.</text>
</comment>
<evidence type="ECO:0000313" key="2">
    <source>
        <dbReference type="Proteomes" id="UP000193317"/>
    </source>
</evidence>
<proteinExistence type="predicted"/>
<evidence type="ECO:0008006" key="3">
    <source>
        <dbReference type="Google" id="ProtNLM"/>
    </source>
</evidence>
<dbReference type="RefSeq" id="WP_085669250.1">
    <property type="nucleotide sequence ID" value="NZ_JACKRU010000591.1"/>
</dbReference>